<feature type="domain" description="Core-binding (CB)" evidence="6">
    <location>
        <begin position="62"/>
        <end position="150"/>
    </location>
</feature>
<dbReference type="CDD" id="cd00796">
    <property type="entry name" value="INT_Rci_Hp1_C"/>
    <property type="match status" value="1"/>
</dbReference>
<dbReference type="EMBL" id="FPLJ01000113">
    <property type="protein sequence ID" value="SGZ01439.1"/>
    <property type="molecule type" value="Genomic_DNA"/>
</dbReference>
<evidence type="ECO:0000256" key="1">
    <source>
        <dbReference type="ARBA" id="ARBA00022908"/>
    </source>
</evidence>
<evidence type="ECO:0000313" key="8">
    <source>
        <dbReference type="Proteomes" id="UP000182660"/>
    </source>
</evidence>
<proteinExistence type="predicted"/>
<dbReference type="Gene3D" id="1.10.443.10">
    <property type="entry name" value="Intergrase catalytic core"/>
    <property type="match status" value="1"/>
</dbReference>
<keyword evidence="3" id="KW-0233">DNA recombination</keyword>
<evidence type="ECO:0000259" key="5">
    <source>
        <dbReference type="PROSITE" id="PS51898"/>
    </source>
</evidence>
<dbReference type="PANTHER" id="PTHR30349">
    <property type="entry name" value="PHAGE INTEGRASE-RELATED"/>
    <property type="match status" value="1"/>
</dbReference>
<dbReference type="Pfam" id="PF00589">
    <property type="entry name" value="Phage_integrase"/>
    <property type="match status" value="1"/>
</dbReference>
<dbReference type="GeneID" id="61297953"/>
<keyword evidence="2 4" id="KW-0238">DNA-binding</keyword>
<evidence type="ECO:0000256" key="2">
    <source>
        <dbReference type="ARBA" id="ARBA00023125"/>
    </source>
</evidence>
<evidence type="ECO:0000259" key="6">
    <source>
        <dbReference type="PROSITE" id="PS51900"/>
    </source>
</evidence>
<dbReference type="PANTHER" id="PTHR30349:SF93">
    <property type="entry name" value="FELS-2 PROPHAGE PROTEIN"/>
    <property type="match status" value="1"/>
</dbReference>
<protein>
    <submittedName>
        <fullName evidence="7">Integrase</fullName>
    </submittedName>
</protein>
<dbReference type="Proteomes" id="UP000182660">
    <property type="component" value="Unassembled WGS sequence"/>
</dbReference>
<reference evidence="7 8" key="1">
    <citation type="submission" date="2016-11" db="EMBL/GenBank/DDBJ databases">
        <authorList>
            <person name="Klemetsen T."/>
        </authorList>
    </citation>
    <scope>NUCLEOTIDE SEQUENCE [LARGE SCALE GENOMIC DNA]</scope>
    <source>
        <strain evidence="7">MT 2528</strain>
    </source>
</reference>
<sequence length="342" mass="39362">MSVRNLKDGHKKPWLCECYPQGRNGKRLRQRFATKGEATAFERYTMNEINDKPWLGDKPDTRKLSDLIELWWQLHAKNLKSGAHAHRRMIIICEHLDDPIATNVTARDYAHYRASRRMVGASQRNGIEELSAASQNYDLKCMRAMFNELIRLKEWNYPNPLTSINLIPKSEPELNYLSQQQIITLLSFVQGQYHAKQLTQIIKICLATGARVSEAMNLKGSQLSKYKITFSNTKSRKNRTVPISEALYNEIYQDRNDKLFTCNYVAIWKGVSHCFTDLPKGQATHILRHTFASYFMMNGGNILVLQKILGHADISQTMRYSHFSPSHLQDAVSFNPLVNLAL</sequence>
<dbReference type="PROSITE" id="PS51898">
    <property type="entry name" value="TYR_RECOMBINASE"/>
    <property type="match status" value="1"/>
</dbReference>
<keyword evidence="1" id="KW-0229">DNA integration</keyword>
<dbReference type="InterPro" id="IPR011010">
    <property type="entry name" value="DNA_brk_join_enz"/>
</dbReference>
<gene>
    <name evidence="7" type="ORF">MT2528_4220</name>
</gene>
<dbReference type="InterPro" id="IPR057084">
    <property type="entry name" value="Int_N"/>
</dbReference>
<feature type="domain" description="Tyr recombinase" evidence="5">
    <location>
        <begin position="172"/>
        <end position="333"/>
    </location>
</feature>
<keyword evidence="8" id="KW-1185">Reference proteome</keyword>
<dbReference type="InterPro" id="IPR002104">
    <property type="entry name" value="Integrase_catalytic"/>
</dbReference>
<evidence type="ECO:0000313" key="7">
    <source>
        <dbReference type="EMBL" id="SGZ01439.1"/>
    </source>
</evidence>
<dbReference type="PROSITE" id="PS51900">
    <property type="entry name" value="CB"/>
    <property type="match status" value="1"/>
</dbReference>
<dbReference type="InterPro" id="IPR013762">
    <property type="entry name" value="Integrase-like_cat_sf"/>
</dbReference>
<dbReference type="InterPro" id="IPR050090">
    <property type="entry name" value="Tyrosine_recombinase_XerCD"/>
</dbReference>
<accession>A0ABY1HIQ7</accession>
<comment type="caution">
    <text evidence="7">The sequence shown here is derived from an EMBL/GenBank/DDBJ whole genome shotgun (WGS) entry which is preliminary data.</text>
</comment>
<dbReference type="InterPro" id="IPR044068">
    <property type="entry name" value="CB"/>
</dbReference>
<dbReference type="Pfam" id="PF24624">
    <property type="entry name" value="Int_N"/>
    <property type="match status" value="1"/>
</dbReference>
<name>A0ABY1HIQ7_9GAMM</name>
<dbReference type="RefSeq" id="WP_075473475.1">
    <property type="nucleotide sequence ID" value="NZ_CAWQZC010000009.1"/>
</dbReference>
<evidence type="ECO:0000256" key="4">
    <source>
        <dbReference type="PROSITE-ProRule" id="PRU01248"/>
    </source>
</evidence>
<organism evidence="7 8">
    <name type="scientific">Moritella viscosa</name>
    <dbReference type="NCBI Taxonomy" id="80854"/>
    <lineage>
        <taxon>Bacteria</taxon>
        <taxon>Pseudomonadati</taxon>
        <taxon>Pseudomonadota</taxon>
        <taxon>Gammaproteobacteria</taxon>
        <taxon>Alteromonadales</taxon>
        <taxon>Moritellaceae</taxon>
        <taxon>Moritella</taxon>
    </lineage>
</organism>
<evidence type="ECO:0000256" key="3">
    <source>
        <dbReference type="ARBA" id="ARBA00023172"/>
    </source>
</evidence>
<dbReference type="SUPFAM" id="SSF56349">
    <property type="entry name" value="DNA breaking-rejoining enzymes"/>
    <property type="match status" value="1"/>
</dbReference>